<dbReference type="GO" id="GO:0016787">
    <property type="term" value="F:hydrolase activity"/>
    <property type="evidence" value="ECO:0007669"/>
    <property type="project" value="UniProtKB-KW"/>
</dbReference>
<dbReference type="AlphaFoldDB" id="A0A849HG11"/>
<protein>
    <submittedName>
        <fullName evidence="2">Class F sortase</fullName>
    </submittedName>
</protein>
<reference evidence="2 3" key="1">
    <citation type="submission" date="2020-04" db="EMBL/GenBank/DDBJ databases">
        <title>Knoellia sp. isolate from air conditioner.</title>
        <authorList>
            <person name="Chea S."/>
            <person name="Kim D.-U."/>
        </authorList>
    </citation>
    <scope>NUCLEOTIDE SEQUENCE [LARGE SCALE GENOMIC DNA]</scope>
    <source>
        <strain evidence="2 3">DB2414S</strain>
    </source>
</reference>
<dbReference type="InterPro" id="IPR042001">
    <property type="entry name" value="Sortase_F"/>
</dbReference>
<dbReference type="SUPFAM" id="SSF63817">
    <property type="entry name" value="Sortase"/>
    <property type="match status" value="1"/>
</dbReference>
<evidence type="ECO:0000313" key="2">
    <source>
        <dbReference type="EMBL" id="NNM45544.1"/>
    </source>
</evidence>
<organism evidence="2 3">
    <name type="scientific">Knoellia koreensis</name>
    <dbReference type="NCBI Taxonomy" id="2730921"/>
    <lineage>
        <taxon>Bacteria</taxon>
        <taxon>Bacillati</taxon>
        <taxon>Actinomycetota</taxon>
        <taxon>Actinomycetes</taxon>
        <taxon>Micrococcales</taxon>
        <taxon>Intrasporangiaceae</taxon>
        <taxon>Knoellia</taxon>
    </lineage>
</organism>
<gene>
    <name evidence="2" type="ORF">HJG52_05930</name>
</gene>
<evidence type="ECO:0000256" key="1">
    <source>
        <dbReference type="ARBA" id="ARBA00022801"/>
    </source>
</evidence>
<comment type="caution">
    <text evidence="2">The sequence shown here is derived from an EMBL/GenBank/DDBJ whole genome shotgun (WGS) entry which is preliminary data.</text>
</comment>
<proteinExistence type="predicted"/>
<keyword evidence="3" id="KW-1185">Reference proteome</keyword>
<dbReference type="Gene3D" id="2.40.260.10">
    <property type="entry name" value="Sortase"/>
    <property type="match status" value="1"/>
</dbReference>
<dbReference type="InterPro" id="IPR005754">
    <property type="entry name" value="Sortase"/>
</dbReference>
<dbReference type="EMBL" id="JABEPQ010000001">
    <property type="protein sequence ID" value="NNM45544.1"/>
    <property type="molecule type" value="Genomic_DNA"/>
</dbReference>
<evidence type="ECO:0000313" key="3">
    <source>
        <dbReference type="Proteomes" id="UP000588586"/>
    </source>
</evidence>
<keyword evidence="1" id="KW-0378">Hydrolase</keyword>
<name>A0A849HG11_9MICO</name>
<sequence>MRVVPATTRQGVLAVPDDLAVAGWWDGGAWAGDPYGTTVIAAHVDSAEKGVGLFADLLDVRPGAVVTVRAGRRHAAYRVTTTKTVLKQALVTGTKAFDQRGPHRLVLVTCTGRFDPATRSYDSNFVVFAEPVGPAA</sequence>
<dbReference type="Pfam" id="PF04203">
    <property type="entry name" value="Sortase"/>
    <property type="match status" value="1"/>
</dbReference>
<accession>A0A849HG11</accession>
<dbReference type="Proteomes" id="UP000588586">
    <property type="component" value="Unassembled WGS sequence"/>
</dbReference>
<dbReference type="InterPro" id="IPR023365">
    <property type="entry name" value="Sortase_dom-sf"/>
</dbReference>
<dbReference type="CDD" id="cd05829">
    <property type="entry name" value="Sortase_F"/>
    <property type="match status" value="1"/>
</dbReference>